<dbReference type="CDD" id="cd23992">
    <property type="entry name" value="PBP_GOBP"/>
    <property type="match status" value="1"/>
</dbReference>
<evidence type="ECO:0000313" key="3">
    <source>
        <dbReference type="Proteomes" id="UP001652621"/>
    </source>
</evidence>
<dbReference type="SMART" id="SM00708">
    <property type="entry name" value="PhBP"/>
    <property type="match status" value="1"/>
</dbReference>
<reference evidence="2" key="1">
    <citation type="submission" date="2020-05" db="UniProtKB">
        <authorList>
            <consortium name="EnsemblMetazoa"/>
        </authorList>
    </citation>
    <scope>IDENTIFICATION</scope>
    <source>
        <strain evidence="2">Aabys</strain>
    </source>
</reference>
<dbReference type="OrthoDB" id="7370359at2759"/>
<dbReference type="eggNOG" id="ENOG502TCUF">
    <property type="taxonomic scope" value="Eukaryota"/>
</dbReference>
<evidence type="ECO:0000313" key="4">
    <source>
        <dbReference type="RefSeq" id="XP_058974568.1"/>
    </source>
</evidence>
<sequence length="152" mass="17513">MHFCKHLFICLSLIAIAYADDDDDDIGMTSEELIDALEPFGENCDPKPDREHIRQLIKNDENPHQSSKCFRHCLMHEFELIAEGSTTLDEEKTVDMLSMMYTDGKDDLEEIVKICNIENEGIAEKCENAHSHGMCILRELRQRNYKIPQPGK</sequence>
<dbReference type="InterPro" id="IPR006170">
    <property type="entry name" value="PBP/GOBP"/>
</dbReference>
<dbReference type="SUPFAM" id="SSF47565">
    <property type="entry name" value="Insect pheromone/odorant-binding proteins"/>
    <property type="match status" value="1"/>
</dbReference>
<dbReference type="VEuPathDB" id="VectorBase:MDOA007587"/>
<gene>
    <name evidence="2" type="primary">101898830</name>
    <name evidence="4" type="synonym">LOC131800832</name>
</gene>
<dbReference type="Pfam" id="PF01395">
    <property type="entry name" value="PBP_GOBP"/>
    <property type="match status" value="1"/>
</dbReference>
<dbReference type="GO" id="GO:0005549">
    <property type="term" value="F:odorant binding"/>
    <property type="evidence" value="ECO:0007669"/>
    <property type="project" value="InterPro"/>
</dbReference>
<feature type="chain" id="PRO_5014271581" evidence="1">
    <location>
        <begin position="20"/>
        <end position="152"/>
    </location>
</feature>
<evidence type="ECO:0000313" key="2">
    <source>
        <dbReference type="EnsemblMetazoa" id="MDOA007587-PB"/>
    </source>
</evidence>
<organism evidence="2">
    <name type="scientific">Musca domestica</name>
    <name type="common">House fly</name>
    <dbReference type="NCBI Taxonomy" id="7370"/>
    <lineage>
        <taxon>Eukaryota</taxon>
        <taxon>Metazoa</taxon>
        <taxon>Ecdysozoa</taxon>
        <taxon>Arthropoda</taxon>
        <taxon>Hexapoda</taxon>
        <taxon>Insecta</taxon>
        <taxon>Pterygota</taxon>
        <taxon>Neoptera</taxon>
        <taxon>Endopterygota</taxon>
        <taxon>Diptera</taxon>
        <taxon>Brachycera</taxon>
        <taxon>Muscomorpha</taxon>
        <taxon>Muscoidea</taxon>
        <taxon>Muscidae</taxon>
        <taxon>Musca</taxon>
    </lineage>
</organism>
<proteinExistence type="predicted"/>
<protein>
    <submittedName>
        <fullName evidence="4">Uncharacterized protein LOC131800832</fullName>
    </submittedName>
</protein>
<dbReference type="VEuPathDB" id="VectorBase:MDOMA2_012781"/>
<keyword evidence="1" id="KW-0732">Signal</keyword>
<feature type="signal peptide" evidence="1">
    <location>
        <begin position="1"/>
        <end position="19"/>
    </location>
</feature>
<reference evidence="4" key="2">
    <citation type="submission" date="2025-05" db="UniProtKB">
        <authorList>
            <consortium name="RefSeq"/>
        </authorList>
    </citation>
    <scope>IDENTIFICATION</scope>
    <source>
        <strain evidence="4">Aabys</strain>
        <tissue evidence="4">Whole body</tissue>
    </source>
</reference>
<dbReference type="EnsemblMetazoa" id="MDOA007587-RB">
    <property type="protein sequence ID" value="MDOA007587-PB"/>
    <property type="gene ID" value="MDOA007587"/>
</dbReference>
<dbReference type="Gene3D" id="1.10.238.20">
    <property type="entry name" value="Pheromone/general odorant binding protein domain"/>
    <property type="match status" value="1"/>
</dbReference>
<keyword evidence="3" id="KW-1185">Reference proteome</keyword>
<dbReference type="Proteomes" id="UP001652621">
    <property type="component" value="Unplaced"/>
</dbReference>
<dbReference type="AlphaFoldDB" id="A0A1I8MR38"/>
<accession>A0A1I8MR38</accession>
<name>A0A1I8MR38_MUSDO</name>
<dbReference type="EnsemblMetazoa" id="MDOA007587-RA">
    <property type="protein sequence ID" value="MDOA007587-PA"/>
    <property type="gene ID" value="MDOA007587"/>
</dbReference>
<dbReference type="STRING" id="7370.A0A1I8MR38"/>
<evidence type="ECO:0000256" key="1">
    <source>
        <dbReference type="SAM" id="SignalP"/>
    </source>
</evidence>
<dbReference type="RefSeq" id="XP_058974568.1">
    <property type="nucleotide sequence ID" value="XM_059118585.1"/>
</dbReference>
<dbReference type="InterPro" id="IPR036728">
    <property type="entry name" value="PBP_GOBP_sf"/>
</dbReference>